<feature type="region of interest" description="Disordered" evidence="1">
    <location>
        <begin position="218"/>
        <end position="277"/>
    </location>
</feature>
<feature type="domain" description="DUF7357" evidence="2">
    <location>
        <begin position="1"/>
        <end position="176"/>
    </location>
</feature>
<feature type="compositionally biased region" description="Basic and acidic residues" evidence="1">
    <location>
        <begin position="1086"/>
        <end position="1102"/>
    </location>
</feature>
<feature type="region of interest" description="Disordered" evidence="1">
    <location>
        <begin position="1152"/>
        <end position="1326"/>
    </location>
</feature>
<feature type="compositionally biased region" description="Basic and acidic residues" evidence="1">
    <location>
        <begin position="1217"/>
        <end position="1226"/>
    </location>
</feature>
<feature type="region of interest" description="Disordered" evidence="1">
    <location>
        <begin position="373"/>
        <end position="497"/>
    </location>
</feature>
<organism evidence="3 4">
    <name type="scientific">Penicilliopsis zonata CBS 506.65</name>
    <dbReference type="NCBI Taxonomy" id="1073090"/>
    <lineage>
        <taxon>Eukaryota</taxon>
        <taxon>Fungi</taxon>
        <taxon>Dikarya</taxon>
        <taxon>Ascomycota</taxon>
        <taxon>Pezizomycotina</taxon>
        <taxon>Eurotiomycetes</taxon>
        <taxon>Eurotiomycetidae</taxon>
        <taxon>Eurotiales</taxon>
        <taxon>Aspergillaceae</taxon>
        <taxon>Penicilliopsis</taxon>
    </lineage>
</organism>
<feature type="compositionally biased region" description="Acidic residues" evidence="1">
    <location>
        <begin position="393"/>
        <end position="422"/>
    </location>
</feature>
<dbReference type="InterPro" id="IPR055781">
    <property type="entry name" value="DUF7357"/>
</dbReference>
<dbReference type="STRING" id="1073090.A0A1L9SLX5"/>
<dbReference type="GeneID" id="34611129"/>
<name>A0A1L9SLX5_9EURO</name>
<gene>
    <name evidence="3" type="ORF">ASPZODRAFT_140439</name>
</gene>
<feature type="compositionally biased region" description="Basic and acidic residues" evidence="1">
    <location>
        <begin position="568"/>
        <end position="585"/>
    </location>
</feature>
<feature type="region of interest" description="Disordered" evidence="1">
    <location>
        <begin position="518"/>
        <end position="546"/>
    </location>
</feature>
<evidence type="ECO:0000256" key="1">
    <source>
        <dbReference type="SAM" id="MobiDB-lite"/>
    </source>
</evidence>
<feature type="region of interest" description="Disordered" evidence="1">
    <location>
        <begin position="564"/>
        <end position="586"/>
    </location>
</feature>
<dbReference type="Pfam" id="PF24054">
    <property type="entry name" value="DUF7357"/>
    <property type="match status" value="1"/>
</dbReference>
<dbReference type="RefSeq" id="XP_022582616.1">
    <property type="nucleotide sequence ID" value="XM_022724664.1"/>
</dbReference>
<feature type="region of interest" description="Disordered" evidence="1">
    <location>
        <begin position="905"/>
        <end position="932"/>
    </location>
</feature>
<feature type="compositionally biased region" description="Polar residues" evidence="1">
    <location>
        <begin position="991"/>
        <end position="1016"/>
    </location>
</feature>
<feature type="region of interest" description="Disordered" evidence="1">
    <location>
        <begin position="855"/>
        <end position="885"/>
    </location>
</feature>
<sequence length="1326" mass="145612">MRLHLVIQRHGLPVTRILWTTAVSPSGLSGGASTSSSSIVPASASAITSSRAPNAAFSNGGYTVAQLLEDVNEVVPLETEPTLEDYESSGQWGLEDYAVEVAGSECLHFMEVEGLLRDGDEVVIRALQTSDLRARRLCGRHQISADGKHLIDGVAFGRPFLKRTSSSRPAISIPPRKKRRTLLSGWAGNAGYEEEDTEWAPLPPQHGTIFDTQVAALREDEEQPSEEEEEPDEDGDYEEGEGTVIRHRLPEPEEEQDSESDADVSDHEGEDLADELLDLKEDLEASGIRDISDAADEKVNRSGYSLRLRSPKAMDESISKSPSTTFFTANERSPVSNSPRRESKVVRFQKMISNDISQPAPVKSKIEVALPEILASDSEEMDSESISSSAELSDVEEDEGSTSESEESDSESEESSASDSEDMTSHSEEDSESGSDADEESASSDSEDEENTTAALARLEPSKANPPGRGSLRTKKSNQRCKMRRRLSKLKELGALPPEADFAALRAWEETNGSWYPAALNETDNVPAENPAPNKKSEAKEKERSAFEAKRLKLLRDIQAGGVDIDDFPEKENVPPRKKSTREATEEIAVVPDDITTLSSALETSVQSPRKRTLDVGSTRRLLFGSLGVKTPKSKEEEENTRKKLAGKLQQFQPRSVSLAAPAIAPERVSEVNWQEKLVVKATECVFSDIELKAPPFPFEQRWDEEALEIINQQNGWNKKKRKRKRALVYQEAEEEYGDDNNGYPYDYSNDYSNAELLLDYDDAVQPEGAVLENQVQADHEIGDSQYRDLPVLPSDMSSVPSLSEGDLKPGSIVAFKQLDMSKDTNWQPKVSDYRVAEVEGVDDGIIRFKLADRDRRQQDNTLDEDGARAYSGFEMPGLEDDDVEDDGVREMSFAELIEPKLLRAAGQTDKLDRVDSQEASIPSPKEPDSVDHIVPVVVEEEEKSPVEVEGDLTQIFWPNVTVTRTPRHQKENDGESDASLGPDSPVFRGFSSNPQSMTPTPNVSRSQELFDTTAASMEVTIACQGIDDVEDSTNGSDYDAAPDDPGEDLLSSPRRSNLFYAVPTDSLDDTSSVMGVQMGELGDGSPRDDGASPETKRKTDASEVNSPRPSKRRKSNEESSDSDAESVVPNPFYAIDKAYAERKRLEALGSLDGPMMFDDPPTDSPLLHSSSSDHLTRQKESLAHSSPLRLSSLIPNYEGSDDEASNHSGVGLDVGIHGDIDHDDNVPSLQSHQPDDEVPSAQPILSQMSEIVDLTQSSPPVSPGGSDEDFAKSHRLPRGPGWVQKNIPSSQRTTRSSAGGRIQRIKELSVTSPSKIPVRQRQRTA</sequence>
<feature type="compositionally biased region" description="Basic and acidic residues" evidence="1">
    <location>
        <begin position="535"/>
        <end position="546"/>
    </location>
</feature>
<feature type="region of interest" description="Disordered" evidence="1">
    <location>
        <begin position="310"/>
        <end position="343"/>
    </location>
</feature>
<evidence type="ECO:0000313" key="4">
    <source>
        <dbReference type="Proteomes" id="UP000184188"/>
    </source>
</evidence>
<dbReference type="VEuPathDB" id="FungiDB:ASPZODRAFT_140439"/>
<feature type="compositionally biased region" description="Basic residues" evidence="1">
    <location>
        <begin position="472"/>
        <end position="488"/>
    </location>
</feature>
<feature type="compositionally biased region" description="Acidic residues" evidence="1">
    <location>
        <begin position="219"/>
        <end position="241"/>
    </location>
</feature>
<feature type="compositionally biased region" description="Polar residues" evidence="1">
    <location>
        <begin position="1287"/>
        <end position="1298"/>
    </location>
</feature>
<feature type="compositionally biased region" description="Polar residues" evidence="1">
    <location>
        <begin position="319"/>
        <end position="338"/>
    </location>
</feature>
<evidence type="ECO:0000313" key="3">
    <source>
        <dbReference type="EMBL" id="OJJ48106.1"/>
    </source>
</evidence>
<feature type="compositionally biased region" description="Low complexity" evidence="1">
    <location>
        <begin position="1165"/>
        <end position="1174"/>
    </location>
</feature>
<keyword evidence="4" id="KW-1185">Reference proteome</keyword>
<dbReference type="EMBL" id="KV878339">
    <property type="protein sequence ID" value="OJJ48106.1"/>
    <property type="molecule type" value="Genomic_DNA"/>
</dbReference>
<evidence type="ECO:0000259" key="2">
    <source>
        <dbReference type="Pfam" id="PF24054"/>
    </source>
</evidence>
<dbReference type="OrthoDB" id="3365616at2759"/>
<proteinExistence type="predicted"/>
<accession>A0A1L9SLX5</accession>
<feature type="compositionally biased region" description="Acidic residues" evidence="1">
    <location>
        <begin position="252"/>
        <end position="276"/>
    </location>
</feature>
<reference evidence="4" key="1">
    <citation type="journal article" date="2017" name="Genome Biol.">
        <title>Comparative genomics reveals high biological diversity and specific adaptations in the industrially and medically important fungal genus Aspergillus.</title>
        <authorList>
            <person name="de Vries R.P."/>
            <person name="Riley R."/>
            <person name="Wiebenga A."/>
            <person name="Aguilar-Osorio G."/>
            <person name="Amillis S."/>
            <person name="Uchima C.A."/>
            <person name="Anderluh G."/>
            <person name="Asadollahi M."/>
            <person name="Askin M."/>
            <person name="Barry K."/>
            <person name="Battaglia E."/>
            <person name="Bayram O."/>
            <person name="Benocci T."/>
            <person name="Braus-Stromeyer S.A."/>
            <person name="Caldana C."/>
            <person name="Canovas D."/>
            <person name="Cerqueira G.C."/>
            <person name="Chen F."/>
            <person name="Chen W."/>
            <person name="Choi C."/>
            <person name="Clum A."/>
            <person name="Dos Santos R.A."/>
            <person name="Damasio A.R."/>
            <person name="Diallinas G."/>
            <person name="Emri T."/>
            <person name="Fekete E."/>
            <person name="Flipphi M."/>
            <person name="Freyberg S."/>
            <person name="Gallo A."/>
            <person name="Gournas C."/>
            <person name="Habgood R."/>
            <person name="Hainaut M."/>
            <person name="Harispe M.L."/>
            <person name="Henrissat B."/>
            <person name="Hilden K.S."/>
            <person name="Hope R."/>
            <person name="Hossain A."/>
            <person name="Karabika E."/>
            <person name="Karaffa L."/>
            <person name="Karanyi Z."/>
            <person name="Krasevec N."/>
            <person name="Kuo A."/>
            <person name="Kusch H."/>
            <person name="LaButti K."/>
            <person name="Lagendijk E.L."/>
            <person name="Lapidus A."/>
            <person name="Levasseur A."/>
            <person name="Lindquist E."/>
            <person name="Lipzen A."/>
            <person name="Logrieco A.F."/>
            <person name="MacCabe A."/>
            <person name="Maekelae M.R."/>
            <person name="Malavazi I."/>
            <person name="Melin P."/>
            <person name="Meyer V."/>
            <person name="Mielnichuk N."/>
            <person name="Miskei M."/>
            <person name="Molnar A.P."/>
            <person name="Mule G."/>
            <person name="Ngan C.Y."/>
            <person name="Orejas M."/>
            <person name="Orosz E."/>
            <person name="Ouedraogo J.P."/>
            <person name="Overkamp K.M."/>
            <person name="Park H.-S."/>
            <person name="Perrone G."/>
            <person name="Piumi F."/>
            <person name="Punt P.J."/>
            <person name="Ram A.F."/>
            <person name="Ramon A."/>
            <person name="Rauscher S."/>
            <person name="Record E."/>
            <person name="Riano-Pachon D.M."/>
            <person name="Robert V."/>
            <person name="Roehrig J."/>
            <person name="Ruller R."/>
            <person name="Salamov A."/>
            <person name="Salih N.S."/>
            <person name="Samson R.A."/>
            <person name="Sandor E."/>
            <person name="Sanguinetti M."/>
            <person name="Schuetze T."/>
            <person name="Sepcic K."/>
            <person name="Shelest E."/>
            <person name="Sherlock G."/>
            <person name="Sophianopoulou V."/>
            <person name="Squina F.M."/>
            <person name="Sun H."/>
            <person name="Susca A."/>
            <person name="Todd R.B."/>
            <person name="Tsang A."/>
            <person name="Unkles S.E."/>
            <person name="van de Wiele N."/>
            <person name="van Rossen-Uffink D."/>
            <person name="Oliveira J.V."/>
            <person name="Vesth T.C."/>
            <person name="Visser J."/>
            <person name="Yu J.-H."/>
            <person name="Zhou M."/>
            <person name="Andersen M.R."/>
            <person name="Archer D.B."/>
            <person name="Baker S.E."/>
            <person name="Benoit I."/>
            <person name="Brakhage A.A."/>
            <person name="Braus G.H."/>
            <person name="Fischer R."/>
            <person name="Frisvad J.C."/>
            <person name="Goldman G.H."/>
            <person name="Houbraken J."/>
            <person name="Oakley B."/>
            <person name="Pocsi I."/>
            <person name="Scazzocchio C."/>
            <person name="Seiboth B."/>
            <person name="vanKuyk P.A."/>
            <person name="Wortman J."/>
            <person name="Dyer P.S."/>
            <person name="Grigoriev I.V."/>
        </authorList>
    </citation>
    <scope>NUCLEOTIDE SEQUENCE [LARGE SCALE GENOMIC DNA]</scope>
    <source>
        <strain evidence="4">CBS 506.65</strain>
    </source>
</reference>
<dbReference type="Proteomes" id="UP000184188">
    <property type="component" value="Unassembled WGS sequence"/>
</dbReference>
<feature type="compositionally biased region" description="Acidic residues" evidence="1">
    <location>
        <begin position="429"/>
        <end position="451"/>
    </location>
</feature>
<protein>
    <recommendedName>
        <fullName evidence="2">DUF7357 domain-containing protein</fullName>
    </recommendedName>
</protein>
<feature type="compositionally biased region" description="Polar residues" evidence="1">
    <location>
        <begin position="1244"/>
        <end position="1260"/>
    </location>
</feature>
<feature type="region of interest" description="Disordered" evidence="1">
    <location>
        <begin position="964"/>
        <end position="1132"/>
    </location>
</feature>